<dbReference type="Gene3D" id="1.25.40.180">
    <property type="match status" value="1"/>
</dbReference>
<sequence length="156" mass="17505">MRSNKAAATAKSMSSWGHVEHGPAFIKLQWPASSQHQQDPEKHQWSPSLSSGHGGLSAVQQYPTGTDLRCPCCANHFSSGAAAWTEFVEDKRITFRWILLDKCQEVFEHGEIAKEKADKTEQDSETQIDPKERALKCPNSRRCMLGKICFYRGAPQ</sequence>
<protein>
    <submittedName>
        <fullName evidence="2">Uncharacterized protein</fullName>
    </submittedName>
</protein>
<dbReference type="EMBL" id="OZ020105">
    <property type="protein sequence ID" value="CAK9256660.1"/>
    <property type="molecule type" value="Genomic_DNA"/>
</dbReference>
<keyword evidence="3" id="KW-1185">Reference proteome</keyword>
<name>A0ABP0VTA8_9BRYO</name>
<evidence type="ECO:0000313" key="3">
    <source>
        <dbReference type="Proteomes" id="UP001497444"/>
    </source>
</evidence>
<evidence type="ECO:0000313" key="2">
    <source>
        <dbReference type="EMBL" id="CAK9256660.1"/>
    </source>
</evidence>
<proteinExistence type="predicted"/>
<gene>
    <name evidence="2" type="ORF">CSSPJE1EN1_LOCUS2138</name>
</gene>
<reference evidence="2" key="1">
    <citation type="submission" date="2024-02" db="EMBL/GenBank/DDBJ databases">
        <authorList>
            <consortium name="ELIXIR-Norway"/>
            <consortium name="Elixir Norway"/>
        </authorList>
    </citation>
    <scope>NUCLEOTIDE SEQUENCE</scope>
</reference>
<accession>A0ABP0VTA8</accession>
<feature type="region of interest" description="Disordered" evidence="1">
    <location>
        <begin position="31"/>
        <end position="60"/>
    </location>
</feature>
<organism evidence="2 3">
    <name type="scientific">Sphagnum jensenii</name>
    <dbReference type="NCBI Taxonomy" id="128206"/>
    <lineage>
        <taxon>Eukaryota</taxon>
        <taxon>Viridiplantae</taxon>
        <taxon>Streptophyta</taxon>
        <taxon>Embryophyta</taxon>
        <taxon>Bryophyta</taxon>
        <taxon>Sphagnophytina</taxon>
        <taxon>Sphagnopsida</taxon>
        <taxon>Sphagnales</taxon>
        <taxon>Sphagnaceae</taxon>
        <taxon>Sphagnum</taxon>
    </lineage>
</organism>
<dbReference type="Proteomes" id="UP001497444">
    <property type="component" value="Chromosome 10"/>
</dbReference>
<evidence type="ECO:0000256" key="1">
    <source>
        <dbReference type="SAM" id="MobiDB-lite"/>
    </source>
</evidence>